<dbReference type="SMART" id="SM00091">
    <property type="entry name" value="PAS"/>
    <property type="match status" value="1"/>
</dbReference>
<dbReference type="Gene3D" id="3.20.20.450">
    <property type="entry name" value="EAL domain"/>
    <property type="match status" value="1"/>
</dbReference>
<dbReference type="NCBIfam" id="TIGR00254">
    <property type="entry name" value="GGDEF"/>
    <property type="match status" value="1"/>
</dbReference>
<dbReference type="InterPro" id="IPR029787">
    <property type="entry name" value="Nucleotide_cyclase"/>
</dbReference>
<sequence>MVLTYTRGQAPAALNIDASDADGQTMRRTWIAPVLAAVVAVACTVAYVLLDGVAWAEWLRVGVVAGAAAAVLAGIAVARPARPVPWWMCSLGLATLAGATWVQGEQMLDGTLVFPGDVEAIAVLAYPALFAGIAGMTSSRRQSRDILNGSEPIIYSIAVTALVWVAVSGPHFDGEGFPLDAAAWVWAFPLLDGLLATIAFRRLGDRDQRFGILTLGFLLLGAGHAISGWAAYDDALTPGVWQAAAILPGAALVGASALMATRISVVDQAPKVHWTQIFGLLFAALVPLGALLLMLATGLSSRSSSVVVSVSTVLVIVLALARMWKLVDQVRSLSEQRGRDRLAAMVEHSTDAVVLADSTGRINYASPGLRAMLGHEPDRWVGRPVTDLVVPADFESFRHELQRVVEQGSGTTIEVDASLAHVDGQQRKATIVVANLVGGSPVDGVVVTIRDVTEQRNLERQLSHRAFHDELTGLANRALFLDRMDHALRIARSDADPVIVLFVDLDDFKAVNDDLGHAAGDHVLTSIADKIRRAAGSGDTGARLGGDEFALLLEDRGGIERAIDVAERLLDSMHEPISVGGSEVVVLASVGVAVATSGMSTTSVLRDADIAMYEAKRAGKGQIRLFDPAMRMVATTHLEYRSELARALERDQMRIVFMPFVELASGQVVGAEALVRWQHPEHGDVPASDFLPIADRSGLIVPIGYWAIDQALGQAAKWRAGLTLGVNVSSVQLRQPDFADRVIAIADGHHVDPTGIVFEMNESALVDEGDRAASSIDRLHAVGFRFAVDDFGTGQCSLATLQRRPIDLLKIDRSAVAEFGADPHGPSLARTILQTATSLELLTVAEGIENATQLRELRKLGCQLGQGYLLSQPMEAGEIERRFGHPDVAVVP</sequence>
<feature type="domain" description="EAL" evidence="3">
    <location>
        <begin position="637"/>
        <end position="887"/>
    </location>
</feature>
<dbReference type="SUPFAM" id="SSF55073">
    <property type="entry name" value="Nucleotide cyclase"/>
    <property type="match status" value="1"/>
</dbReference>
<name>A0A4R7HZR4_9ACTN</name>
<dbReference type="InterPro" id="IPR035919">
    <property type="entry name" value="EAL_sf"/>
</dbReference>
<dbReference type="SMART" id="SM00267">
    <property type="entry name" value="GGDEF"/>
    <property type="match status" value="1"/>
</dbReference>
<feature type="transmembrane region" description="Helical" evidence="1">
    <location>
        <begin position="181"/>
        <end position="200"/>
    </location>
</feature>
<dbReference type="PROSITE" id="PS50883">
    <property type="entry name" value="EAL"/>
    <property type="match status" value="1"/>
</dbReference>
<dbReference type="PROSITE" id="PS50887">
    <property type="entry name" value="GGDEF"/>
    <property type="match status" value="1"/>
</dbReference>
<feature type="domain" description="PAS" evidence="2">
    <location>
        <begin position="338"/>
        <end position="408"/>
    </location>
</feature>
<dbReference type="InterPro" id="IPR043128">
    <property type="entry name" value="Rev_trsase/Diguanyl_cyclase"/>
</dbReference>
<dbReference type="CDD" id="cd01949">
    <property type="entry name" value="GGDEF"/>
    <property type="match status" value="1"/>
</dbReference>
<dbReference type="Pfam" id="PF00990">
    <property type="entry name" value="GGDEF"/>
    <property type="match status" value="1"/>
</dbReference>
<evidence type="ECO:0000259" key="3">
    <source>
        <dbReference type="PROSITE" id="PS50883"/>
    </source>
</evidence>
<reference evidence="5 6" key="1">
    <citation type="submission" date="2019-03" db="EMBL/GenBank/DDBJ databases">
        <title>Sequencing the genomes of 1000 actinobacteria strains.</title>
        <authorList>
            <person name="Klenk H.-P."/>
        </authorList>
    </citation>
    <scope>NUCLEOTIDE SEQUENCE [LARGE SCALE GENOMIC DNA]</scope>
    <source>
        <strain evidence="5 6">DSM 18936</strain>
    </source>
</reference>
<feature type="transmembrane region" description="Helical" evidence="1">
    <location>
        <begin position="212"/>
        <end position="232"/>
    </location>
</feature>
<dbReference type="Pfam" id="PF00563">
    <property type="entry name" value="EAL"/>
    <property type="match status" value="1"/>
</dbReference>
<dbReference type="Proteomes" id="UP000294558">
    <property type="component" value="Unassembled WGS sequence"/>
</dbReference>
<dbReference type="NCBIfam" id="TIGR00229">
    <property type="entry name" value="sensory_box"/>
    <property type="match status" value="1"/>
</dbReference>
<dbReference type="PANTHER" id="PTHR44757">
    <property type="entry name" value="DIGUANYLATE CYCLASE DGCP"/>
    <property type="match status" value="1"/>
</dbReference>
<dbReference type="SUPFAM" id="SSF55785">
    <property type="entry name" value="PYP-like sensor domain (PAS domain)"/>
    <property type="match status" value="1"/>
</dbReference>
<evidence type="ECO:0000259" key="2">
    <source>
        <dbReference type="PROSITE" id="PS50112"/>
    </source>
</evidence>
<evidence type="ECO:0000313" key="5">
    <source>
        <dbReference type="EMBL" id="TDT16254.1"/>
    </source>
</evidence>
<feature type="transmembrane region" description="Helical" evidence="1">
    <location>
        <begin position="277"/>
        <end position="299"/>
    </location>
</feature>
<dbReference type="CDD" id="cd01948">
    <property type="entry name" value="EAL"/>
    <property type="match status" value="1"/>
</dbReference>
<feature type="domain" description="GGDEF" evidence="4">
    <location>
        <begin position="496"/>
        <end position="628"/>
    </location>
</feature>
<keyword evidence="1" id="KW-1133">Transmembrane helix</keyword>
<dbReference type="OrthoDB" id="23692at2"/>
<organism evidence="5 6">
    <name type="scientific">Ilumatobacter fluminis</name>
    <dbReference type="NCBI Taxonomy" id="467091"/>
    <lineage>
        <taxon>Bacteria</taxon>
        <taxon>Bacillati</taxon>
        <taxon>Actinomycetota</taxon>
        <taxon>Acidimicrobiia</taxon>
        <taxon>Acidimicrobiales</taxon>
        <taxon>Ilumatobacteraceae</taxon>
        <taxon>Ilumatobacter</taxon>
    </lineage>
</organism>
<evidence type="ECO:0000259" key="4">
    <source>
        <dbReference type="PROSITE" id="PS50887"/>
    </source>
</evidence>
<dbReference type="PROSITE" id="PS50112">
    <property type="entry name" value="PAS"/>
    <property type="match status" value="1"/>
</dbReference>
<keyword evidence="6" id="KW-1185">Reference proteome</keyword>
<accession>A0A4R7HZR4</accession>
<feature type="transmembrane region" description="Helical" evidence="1">
    <location>
        <begin position="84"/>
        <end position="101"/>
    </location>
</feature>
<feature type="transmembrane region" description="Helical" evidence="1">
    <location>
        <begin position="121"/>
        <end position="140"/>
    </location>
</feature>
<feature type="transmembrane region" description="Helical" evidence="1">
    <location>
        <begin position="30"/>
        <end position="49"/>
    </location>
</feature>
<dbReference type="EMBL" id="SOAU01000001">
    <property type="protein sequence ID" value="TDT16254.1"/>
    <property type="molecule type" value="Genomic_DNA"/>
</dbReference>
<keyword evidence="1" id="KW-0812">Transmembrane</keyword>
<keyword evidence="1" id="KW-0472">Membrane</keyword>
<dbReference type="SUPFAM" id="SSF141868">
    <property type="entry name" value="EAL domain-like"/>
    <property type="match status" value="1"/>
</dbReference>
<dbReference type="InterPro" id="IPR013656">
    <property type="entry name" value="PAS_4"/>
</dbReference>
<dbReference type="InterPro" id="IPR001633">
    <property type="entry name" value="EAL_dom"/>
</dbReference>
<feature type="transmembrane region" description="Helical" evidence="1">
    <location>
        <begin position="55"/>
        <end position="77"/>
    </location>
</feature>
<dbReference type="SMART" id="SM00052">
    <property type="entry name" value="EAL"/>
    <property type="match status" value="1"/>
</dbReference>
<comment type="caution">
    <text evidence="5">The sequence shown here is derived from an EMBL/GenBank/DDBJ whole genome shotgun (WGS) entry which is preliminary data.</text>
</comment>
<dbReference type="InterPro" id="IPR052155">
    <property type="entry name" value="Biofilm_reg_signaling"/>
</dbReference>
<proteinExistence type="predicted"/>
<feature type="transmembrane region" description="Helical" evidence="1">
    <location>
        <begin position="305"/>
        <end position="324"/>
    </location>
</feature>
<protein>
    <submittedName>
        <fullName evidence="5">PAS domain S-box-containing protein/diguanylate cyclase (GGDEF)-like protein</fullName>
    </submittedName>
</protein>
<gene>
    <name evidence="5" type="ORF">BDK89_1838</name>
</gene>
<dbReference type="InterPro" id="IPR035965">
    <property type="entry name" value="PAS-like_dom_sf"/>
</dbReference>
<evidence type="ECO:0000256" key="1">
    <source>
        <dbReference type="SAM" id="Phobius"/>
    </source>
</evidence>
<dbReference type="AlphaFoldDB" id="A0A4R7HZR4"/>
<evidence type="ECO:0000313" key="6">
    <source>
        <dbReference type="Proteomes" id="UP000294558"/>
    </source>
</evidence>
<feature type="transmembrane region" description="Helical" evidence="1">
    <location>
        <begin position="152"/>
        <end position="169"/>
    </location>
</feature>
<dbReference type="InterPro" id="IPR000160">
    <property type="entry name" value="GGDEF_dom"/>
</dbReference>
<dbReference type="Gene3D" id="3.30.450.20">
    <property type="entry name" value="PAS domain"/>
    <property type="match status" value="1"/>
</dbReference>
<dbReference type="PANTHER" id="PTHR44757:SF2">
    <property type="entry name" value="BIOFILM ARCHITECTURE MAINTENANCE PROTEIN MBAA"/>
    <property type="match status" value="1"/>
</dbReference>
<dbReference type="InterPro" id="IPR000014">
    <property type="entry name" value="PAS"/>
</dbReference>
<dbReference type="Gene3D" id="3.30.70.270">
    <property type="match status" value="1"/>
</dbReference>
<dbReference type="Pfam" id="PF08448">
    <property type="entry name" value="PAS_4"/>
    <property type="match status" value="1"/>
</dbReference>
<dbReference type="CDD" id="cd00130">
    <property type="entry name" value="PAS"/>
    <property type="match status" value="1"/>
</dbReference>